<evidence type="ECO:0000256" key="1">
    <source>
        <dbReference type="SAM" id="MobiDB-lite"/>
    </source>
</evidence>
<comment type="caution">
    <text evidence="4">The sequence shown here is derived from an EMBL/GenBank/DDBJ whole genome shotgun (WGS) entry which is preliminary data.</text>
</comment>
<dbReference type="PATRIC" id="fig|1230455.3.peg.1519"/>
<accession>M0PM10</accession>
<dbReference type="SUPFAM" id="SSF50998">
    <property type="entry name" value="Quinoprotein alcohol dehydrogenase-like"/>
    <property type="match status" value="2"/>
</dbReference>
<dbReference type="InterPro" id="IPR002372">
    <property type="entry name" value="PQQ_rpt_dom"/>
</dbReference>
<dbReference type="InterPro" id="IPR018391">
    <property type="entry name" value="PQQ_b-propeller_rpt"/>
</dbReference>
<dbReference type="Pfam" id="PF13570">
    <property type="entry name" value="Beta-prop_ACSF4"/>
    <property type="match status" value="1"/>
</dbReference>
<evidence type="ECO:0000313" key="5">
    <source>
        <dbReference type="Proteomes" id="UP000011528"/>
    </source>
</evidence>
<dbReference type="Proteomes" id="UP000011528">
    <property type="component" value="Unassembled WGS sequence"/>
</dbReference>
<dbReference type="InterPro" id="IPR011047">
    <property type="entry name" value="Quinoprotein_ADH-like_sf"/>
</dbReference>
<gene>
    <name evidence="4" type="ORF">C462_07895</name>
</gene>
<feature type="compositionally biased region" description="Polar residues" evidence="1">
    <location>
        <begin position="418"/>
        <end position="432"/>
    </location>
</feature>
<evidence type="ECO:0000259" key="3">
    <source>
        <dbReference type="Pfam" id="PF13570"/>
    </source>
</evidence>
<feature type="domain" description="Pyrrolo-quinoline quinone repeat" evidence="2">
    <location>
        <begin position="25"/>
        <end position="72"/>
    </location>
</feature>
<dbReference type="PANTHER" id="PTHR34512:SF30">
    <property type="entry name" value="OUTER MEMBRANE PROTEIN ASSEMBLY FACTOR BAMB"/>
    <property type="match status" value="1"/>
</dbReference>
<proteinExistence type="predicted"/>
<dbReference type="Gene3D" id="2.40.10.480">
    <property type="match status" value="2"/>
</dbReference>
<organism evidence="4 5">
    <name type="scientific">Halorubrum distributum JCM 13916</name>
    <dbReference type="NCBI Taxonomy" id="1230455"/>
    <lineage>
        <taxon>Archaea</taxon>
        <taxon>Methanobacteriati</taxon>
        <taxon>Methanobacteriota</taxon>
        <taxon>Stenosarchaea group</taxon>
        <taxon>Halobacteria</taxon>
        <taxon>Halobacteriales</taxon>
        <taxon>Haloferacaceae</taxon>
        <taxon>Halorubrum</taxon>
        <taxon>Halorubrum distributum group</taxon>
    </lineage>
</organism>
<dbReference type="PANTHER" id="PTHR34512">
    <property type="entry name" value="CELL SURFACE PROTEIN"/>
    <property type="match status" value="1"/>
</dbReference>
<dbReference type="SMART" id="SM00564">
    <property type="entry name" value="PQQ"/>
    <property type="match status" value="8"/>
</dbReference>
<sequence length="688" mass="73660">MLGTLGHHDDWRYAAQSIDPENRANQRWAFQTGGSIRSSPTIVDETVFIGSNDENLYAVNVETGDQQWAFETGGWVNTPPTVVDGTVFLGSDDGYLYAVNAETGDEQWFFNTGDLVRGSLTVAEKTVFVGSADQNLYAVDAETGKQQWQFAANTVSIMPVVANSTVFITGGSLYAIDAETGDQQWQFVTTGGVHSSPTVRDGTVFFVSGNENLYAVDAETGNEQWAVETGEPIESPPTVADGTVFVGSAEGTLYAVDVETGTQQWAFSIGETLSSPTVVDNLVFVGSDTGNLYVVDTKTGAQQWTFPTGNMGLSSPIVVDGTIFAGSRDGNLYAIDSDVDGSSDGSRALSGSLGHHDDWRHANQSITIPASASYLSVVRDNTELLTAGGVGIAGAVGGTYLLRRKGQGSEQESSDESNAQSSPTADSETTQPANFIIESETDGSADIDTLRSEAETAVETAVTAKNNTNYAEAVDAYNKALTQYQAALKQLDTGATERRTEIKTAIDSLRTDLEAIKARSEQRDNLIELLNAAEQSFQVAIVAYVQGSQTLARIRFRQARNSFGEAIAILKEGDDLLAPPVEVSVQPDREVAATTLSALPMIPESETEALADAGVETLADLESSEESPWTPPTVETLANNGMVNAEVVATLIFLSWWNTTDKYVFDTLSTVSRRRDQADYGFTQSSNS</sequence>
<feature type="region of interest" description="Disordered" evidence="1">
    <location>
        <begin position="405"/>
        <end position="432"/>
    </location>
</feature>
<dbReference type="Gene3D" id="2.130.10.10">
    <property type="entry name" value="YVTN repeat-like/Quinoprotein amine dehydrogenase"/>
    <property type="match status" value="1"/>
</dbReference>
<dbReference type="Pfam" id="PF13360">
    <property type="entry name" value="PQQ_2"/>
    <property type="match status" value="1"/>
</dbReference>
<dbReference type="AlphaFoldDB" id="M0PM10"/>
<feature type="domain" description="Pyrrolo-quinoline quinone repeat" evidence="3">
    <location>
        <begin position="85"/>
        <end position="336"/>
    </location>
</feature>
<dbReference type="STRING" id="1230455.C462_07895"/>
<dbReference type="Gene3D" id="1.20.58.80">
    <property type="entry name" value="Phosphotransferase system, lactose/cellobiose-type IIA subunit"/>
    <property type="match status" value="1"/>
</dbReference>
<reference evidence="4 5" key="1">
    <citation type="journal article" date="2014" name="PLoS Genet.">
        <title>Phylogenetically driven sequencing of extremely halophilic archaea reveals strategies for static and dynamic osmo-response.</title>
        <authorList>
            <person name="Becker E.A."/>
            <person name="Seitzer P.M."/>
            <person name="Tritt A."/>
            <person name="Larsen D."/>
            <person name="Krusor M."/>
            <person name="Yao A.I."/>
            <person name="Wu D."/>
            <person name="Madern D."/>
            <person name="Eisen J.A."/>
            <person name="Darling A.E."/>
            <person name="Facciotti M.T."/>
        </authorList>
    </citation>
    <scope>NUCLEOTIDE SEQUENCE [LARGE SCALE GENOMIC DNA]</scope>
    <source>
        <strain evidence="4 5">JCM 13916</strain>
    </source>
</reference>
<dbReference type="InterPro" id="IPR015943">
    <property type="entry name" value="WD40/YVTN_repeat-like_dom_sf"/>
</dbReference>
<name>M0PM10_9EURY</name>
<evidence type="ECO:0000259" key="2">
    <source>
        <dbReference type="Pfam" id="PF13360"/>
    </source>
</evidence>
<protein>
    <submittedName>
        <fullName evidence="4">Pyrrolo-quinoline quinone</fullName>
    </submittedName>
</protein>
<dbReference type="EMBL" id="AOJJ01000057">
    <property type="protein sequence ID" value="EMA71027.1"/>
    <property type="molecule type" value="Genomic_DNA"/>
</dbReference>
<evidence type="ECO:0000313" key="4">
    <source>
        <dbReference type="EMBL" id="EMA71027.1"/>
    </source>
</evidence>